<accession>A0A1U8A3R2</accession>
<feature type="region of interest" description="Disordered" evidence="1">
    <location>
        <begin position="1422"/>
        <end position="1456"/>
    </location>
</feature>
<feature type="compositionally biased region" description="Polar residues" evidence="1">
    <location>
        <begin position="1302"/>
        <end position="1311"/>
    </location>
</feature>
<feature type="compositionally biased region" description="Polar residues" evidence="1">
    <location>
        <begin position="1012"/>
        <end position="1039"/>
    </location>
</feature>
<feature type="region of interest" description="Disordered" evidence="1">
    <location>
        <begin position="933"/>
        <end position="973"/>
    </location>
</feature>
<feature type="compositionally biased region" description="Basic and acidic residues" evidence="1">
    <location>
        <begin position="423"/>
        <end position="454"/>
    </location>
</feature>
<reference evidence="3 4" key="1">
    <citation type="submission" date="2025-04" db="UniProtKB">
        <authorList>
            <consortium name="RefSeq"/>
        </authorList>
    </citation>
    <scope>IDENTIFICATION</scope>
</reference>
<feature type="compositionally biased region" description="Low complexity" evidence="1">
    <location>
        <begin position="408"/>
        <end position="420"/>
    </location>
</feature>
<dbReference type="RefSeq" id="XP_010261737.1">
    <property type="nucleotide sequence ID" value="XM_010263435.2"/>
</dbReference>
<name>A0A1U8A3R2_NELNU</name>
<feature type="compositionally biased region" description="Polar residues" evidence="1">
    <location>
        <begin position="504"/>
        <end position="513"/>
    </location>
</feature>
<feature type="compositionally biased region" description="Basic and acidic residues" evidence="1">
    <location>
        <begin position="288"/>
        <end position="315"/>
    </location>
</feature>
<feature type="compositionally biased region" description="Basic and acidic residues" evidence="1">
    <location>
        <begin position="933"/>
        <end position="959"/>
    </location>
</feature>
<feature type="region of interest" description="Disordered" evidence="1">
    <location>
        <begin position="985"/>
        <end position="1373"/>
    </location>
</feature>
<dbReference type="Proteomes" id="UP000189703">
    <property type="component" value="Unplaced"/>
</dbReference>
<feature type="compositionally biased region" description="Basic and acidic residues" evidence="1">
    <location>
        <begin position="1120"/>
        <end position="1134"/>
    </location>
</feature>
<feature type="compositionally biased region" description="Acidic residues" evidence="1">
    <location>
        <begin position="1235"/>
        <end position="1244"/>
    </location>
</feature>
<feature type="compositionally biased region" description="Acidic residues" evidence="1">
    <location>
        <begin position="1002"/>
        <end position="1011"/>
    </location>
</feature>
<feature type="compositionally biased region" description="Basic and acidic residues" evidence="1">
    <location>
        <begin position="1433"/>
        <end position="1446"/>
    </location>
</feature>
<feature type="compositionally biased region" description="Polar residues" evidence="1">
    <location>
        <begin position="1046"/>
        <end position="1072"/>
    </location>
</feature>
<feature type="region of interest" description="Disordered" evidence="1">
    <location>
        <begin position="743"/>
        <end position="772"/>
    </location>
</feature>
<feature type="compositionally biased region" description="Polar residues" evidence="1">
    <location>
        <begin position="259"/>
        <end position="282"/>
    </location>
</feature>
<feature type="compositionally biased region" description="Polar residues" evidence="1">
    <location>
        <begin position="316"/>
        <end position="325"/>
    </location>
</feature>
<evidence type="ECO:0000256" key="1">
    <source>
        <dbReference type="SAM" id="MobiDB-lite"/>
    </source>
</evidence>
<sequence length="1519" mass="166589">MKSDTLLDYAVFQLSPKRSRCELFVSGDGKTEKLASGLLKPFATHLKVAEEQLAQAAPSIKLEVEKHISSGTWFTKGTLERFVRFVSTPEVLELVNTFDAEMSQLEAARRIYSQGVGDQLSSALGGDEGGVTEAADITKKELLRAIDVRLVAVKQDLTTACARASAAGFTPDTVSELQLFADRFGAPRLNEACNKFISLSQRRPDLIKTWKAGGDDHTVRSSSGSDMSVDDSTEETVRSDGIHQLQHQAQQQQQQTSQERNTTPNLELQFKPSSHQRQSSLSFPVRRSLREPGSERDDGGGESEARIEKETKQESVTESSQTNQPARRLSVQDRINLFENKQKEQSGSGGKVVVGKPGELRRLPSDVSSAPQVVEKAVLRRWSGASDMSIELSNERKDTESAATTPCSSSNSQAQSSMFSIVSEDKGIKGPRDKVTSYKAELRVPPGRVEDSALKDTANSQPQVGGFPTREENVELKDSEARLNVFSESSEDVKIRDKPASRPRFNNTFSEQAENVGWKGQMPSDTHSQSVTGGGEDSDLKDQASSQIRFRSYPARVEQVGMQDQSSSLNLSRTSSIGAGHAGAKDQPTSQAMFGGLTARRDDVHLKDHAASKTKFETSVNTMDDVEVGGQLVGQALSRAGSTSTVDTKLNLKESSVSQVKPKAFLGKFGSSTETTNLAASESQYKIFDGSSLASQSRWRSFPGKIEEVGKKELVSSESKFGGFPTEVEDFSVQGMRLLKQSSLSEQSKRLQEKRSESIPNNTTGEPVIPTRKVMESLEMFSSAATAPVEQVQKVRQSKGNQELNDELQMKANELEKLFAAHKLRVPAEQLGSARRSKVANVQDEQTASDTHGKPTELTPVQLHEKNPVKEPFGSSSKADFDVGSLMKMVDNRGFGSSIKHNVTELGLSEDCKGKFYDRYMQKRDAKLREEWGSKRAQKEAKMKAMQDSLERSRAEMKAKFAGSADRQDSALHAHRRAEMLRSFKIHPAAKSREQQPIEPAQSEEDEDLSEYTEQAQYGQDRSFSDVSLGDGSSRSTQPKRLLHNRSLSSSTPRTSATSVPRSSVKGSNSNSGRRRTQPENSLMQSVPNFSDLRKENTKPSSAISKTTNRSQRSYARSRSVTEELVLSKEDKPRRSQSMRRSSVNPGELKDLSPLNSDSVVLTPLRLAKEQTEQGLYSKVPKNGESKPFLRKGNGIGPGAGAGIAKLKASVASDSLKNEDSDEMADQAEGSVDMVNEEEEEEFEAVTGEEIMKAIDFPADSDNEKPRLSQESENPSDPTSDNGEVLQSLSQVPNSAEVATAVPSTLSSSLGHLQDSPEESPASWNSHMHHPFSYTNETSDIDASVDSPMGSPASWNSHSLTQVESDAARMRKKWGSAQKPILVANASHVQSRKDVTKGFKRLLKFGRKNRGTESLVDWISATTSEGDDDTEDGRDLANRSSEDLRKSRMGFTQGHSSYDGFNDGELFNEQVQAIRSSIPAPPANFKLREDHLSGSSLKAPRSFFSLSSFRSKGSESKPR</sequence>
<gene>
    <name evidence="3 4" type="primary">LOC104600482</name>
</gene>
<dbReference type="PANTHER" id="PTHR31008:SF15">
    <property type="entry name" value="GPI-ANCHORED ADHESIN-LIKE PROTEIN"/>
    <property type="match status" value="1"/>
</dbReference>
<dbReference type="OMA" id="PNFSDMR"/>
<feature type="region of interest" description="Disordered" evidence="1">
    <location>
        <begin position="384"/>
        <end position="470"/>
    </location>
</feature>
<dbReference type="eggNOG" id="ENOG502QQCY">
    <property type="taxonomic scope" value="Eukaryota"/>
</dbReference>
<organism evidence="2 4">
    <name type="scientific">Nelumbo nucifera</name>
    <name type="common">Sacred lotus</name>
    <dbReference type="NCBI Taxonomy" id="4432"/>
    <lineage>
        <taxon>Eukaryota</taxon>
        <taxon>Viridiplantae</taxon>
        <taxon>Streptophyta</taxon>
        <taxon>Embryophyta</taxon>
        <taxon>Tracheophyta</taxon>
        <taxon>Spermatophyta</taxon>
        <taxon>Magnoliopsida</taxon>
        <taxon>Proteales</taxon>
        <taxon>Nelumbonaceae</taxon>
        <taxon>Nelumbo</taxon>
    </lineage>
</organism>
<feature type="region of interest" description="Disordered" evidence="1">
    <location>
        <begin position="831"/>
        <end position="876"/>
    </location>
</feature>
<evidence type="ECO:0000313" key="4">
    <source>
        <dbReference type="RefSeq" id="XP_010261737.1"/>
    </source>
</evidence>
<feature type="compositionally biased region" description="Polar residues" evidence="1">
    <location>
        <begin position="1353"/>
        <end position="1364"/>
    </location>
</feature>
<keyword evidence="2" id="KW-1185">Reference proteome</keyword>
<feature type="region of interest" description="Disordered" evidence="1">
    <location>
        <begin position="488"/>
        <end position="590"/>
    </location>
</feature>
<dbReference type="GeneID" id="104600482"/>
<evidence type="ECO:0000313" key="3">
    <source>
        <dbReference type="RefSeq" id="XP_010261736.1"/>
    </source>
</evidence>
<feature type="compositionally biased region" description="Polar residues" evidence="1">
    <location>
        <begin position="1271"/>
        <end position="1294"/>
    </location>
</feature>
<dbReference type="RefSeq" id="XP_010261736.1">
    <property type="nucleotide sequence ID" value="XM_010263434.2"/>
</dbReference>
<feature type="compositionally biased region" description="Low complexity" evidence="1">
    <location>
        <begin position="566"/>
        <end position="576"/>
    </location>
</feature>
<feature type="compositionally biased region" description="Basic and acidic residues" evidence="1">
    <location>
        <begin position="747"/>
        <end position="757"/>
    </location>
</feature>
<evidence type="ECO:0000313" key="2">
    <source>
        <dbReference type="Proteomes" id="UP000189703"/>
    </source>
</evidence>
<dbReference type="KEGG" id="nnu:104600482"/>
<feature type="compositionally biased region" description="Polar residues" evidence="1">
    <location>
        <begin position="1079"/>
        <end position="1089"/>
    </location>
</feature>
<feature type="compositionally biased region" description="Low complexity" evidence="1">
    <location>
        <begin position="244"/>
        <end position="258"/>
    </location>
</feature>
<protein>
    <submittedName>
        <fullName evidence="3 4">Uncharacterized protein LOC104600482 isoform X1</fullName>
    </submittedName>
</protein>
<feature type="region of interest" description="Disordered" evidence="1">
    <location>
        <begin position="211"/>
        <end position="371"/>
    </location>
</feature>
<feature type="compositionally biased region" description="Basic and acidic residues" evidence="1">
    <location>
        <begin position="491"/>
        <end position="500"/>
    </location>
</feature>
<proteinExistence type="predicted"/>
<dbReference type="OrthoDB" id="767933at2759"/>
<feature type="compositionally biased region" description="Polar residues" evidence="1">
    <location>
        <begin position="1099"/>
        <end position="1119"/>
    </location>
</feature>
<dbReference type="PANTHER" id="PTHR31008">
    <property type="entry name" value="COP1-INTERACTING PROTEIN-RELATED"/>
    <property type="match status" value="1"/>
</dbReference>